<evidence type="ECO:0000256" key="4">
    <source>
        <dbReference type="ARBA" id="ARBA00022490"/>
    </source>
</evidence>
<dbReference type="Gene3D" id="3.10.20.90">
    <property type="entry name" value="Phosphatidylinositol 3-kinase Catalytic Subunit, Chain A, domain 1"/>
    <property type="match status" value="1"/>
</dbReference>
<feature type="repeat" description="ANK" evidence="11">
    <location>
        <begin position="928"/>
        <end position="960"/>
    </location>
</feature>
<evidence type="ECO:0000256" key="8">
    <source>
        <dbReference type="ARBA" id="ARBA00023043"/>
    </source>
</evidence>
<dbReference type="GO" id="GO:0002039">
    <property type="term" value="F:p53 binding"/>
    <property type="evidence" value="ECO:0007669"/>
    <property type="project" value="InterPro"/>
</dbReference>
<dbReference type="Gene3D" id="1.25.40.20">
    <property type="entry name" value="Ankyrin repeat-containing domain"/>
    <property type="match status" value="1"/>
</dbReference>
<dbReference type="InterPro" id="IPR001452">
    <property type="entry name" value="SH3_domain"/>
</dbReference>
<dbReference type="PANTHER" id="PTHR24131">
    <property type="entry name" value="APOPTOSIS-STIMULATING OF P53 PROTEIN"/>
    <property type="match status" value="1"/>
</dbReference>
<feature type="region of interest" description="Disordered" evidence="14">
    <location>
        <begin position="723"/>
        <end position="854"/>
    </location>
</feature>
<evidence type="ECO:0000256" key="9">
    <source>
        <dbReference type="ARBA" id="ARBA00023242"/>
    </source>
</evidence>
<dbReference type="InterPro" id="IPR029071">
    <property type="entry name" value="Ubiquitin-like_domsf"/>
</dbReference>
<dbReference type="PROSITE" id="PS50002">
    <property type="entry name" value="SH3"/>
    <property type="match status" value="1"/>
</dbReference>
<evidence type="ECO:0000256" key="1">
    <source>
        <dbReference type="ARBA" id="ARBA00004123"/>
    </source>
</evidence>
<reference evidence="16" key="2">
    <citation type="submission" date="2025-09" db="UniProtKB">
        <authorList>
            <consortium name="Ensembl"/>
        </authorList>
    </citation>
    <scope>IDENTIFICATION</scope>
</reference>
<feature type="compositionally biased region" description="Low complexity" evidence="14">
    <location>
        <begin position="462"/>
        <end position="473"/>
    </location>
</feature>
<dbReference type="InterPro" id="IPR036028">
    <property type="entry name" value="SH3-like_dom_sf"/>
</dbReference>
<feature type="region of interest" description="Disordered" evidence="14">
    <location>
        <begin position="453"/>
        <end position="566"/>
    </location>
</feature>
<keyword evidence="17" id="KW-1185">Reference proteome</keyword>
<feature type="coiled-coil region" evidence="13">
    <location>
        <begin position="241"/>
        <end position="268"/>
    </location>
</feature>
<dbReference type="Pfam" id="PF21801">
    <property type="entry name" value="ASPP2-like_RA"/>
    <property type="match status" value="1"/>
</dbReference>
<dbReference type="Pfam" id="PF00018">
    <property type="entry name" value="SH3_1"/>
    <property type="match status" value="1"/>
</dbReference>
<accession>A0A3Q2DI49</accession>
<evidence type="ECO:0000313" key="17">
    <source>
        <dbReference type="Proteomes" id="UP000265020"/>
    </source>
</evidence>
<dbReference type="Pfam" id="PF12796">
    <property type="entry name" value="Ank_2"/>
    <property type="match status" value="1"/>
</dbReference>
<keyword evidence="6" id="KW-0053">Apoptosis</keyword>
<comment type="subcellular location">
    <subcellularLocation>
        <location evidence="2">Cytoplasm</location>
    </subcellularLocation>
    <subcellularLocation>
        <location evidence="1">Nucleus</location>
    </subcellularLocation>
</comment>
<organism evidence="16 17">
    <name type="scientific">Cyprinodon variegatus</name>
    <name type="common">Sheepshead minnow</name>
    <dbReference type="NCBI Taxonomy" id="28743"/>
    <lineage>
        <taxon>Eukaryota</taxon>
        <taxon>Metazoa</taxon>
        <taxon>Chordata</taxon>
        <taxon>Craniata</taxon>
        <taxon>Vertebrata</taxon>
        <taxon>Euteleostomi</taxon>
        <taxon>Actinopterygii</taxon>
        <taxon>Neopterygii</taxon>
        <taxon>Teleostei</taxon>
        <taxon>Neoteleostei</taxon>
        <taxon>Acanthomorphata</taxon>
        <taxon>Ovalentaria</taxon>
        <taxon>Atherinomorphae</taxon>
        <taxon>Cyprinodontiformes</taxon>
        <taxon>Cyprinodontidae</taxon>
        <taxon>Cyprinodon</taxon>
    </lineage>
</organism>
<reference evidence="16" key="1">
    <citation type="submission" date="2025-08" db="UniProtKB">
        <authorList>
            <consortium name="Ensembl"/>
        </authorList>
    </citation>
    <scope>IDENTIFICATION</scope>
</reference>
<dbReference type="Ensembl" id="ENSCVAT00000028129.1">
    <property type="protein sequence ID" value="ENSCVAP00000019026.1"/>
    <property type="gene ID" value="ENSCVAG00000022434.1"/>
</dbReference>
<dbReference type="SUPFAM" id="SSF54236">
    <property type="entry name" value="Ubiquitin-like"/>
    <property type="match status" value="1"/>
</dbReference>
<feature type="compositionally biased region" description="Pro residues" evidence="14">
    <location>
        <begin position="482"/>
        <end position="498"/>
    </location>
</feature>
<feature type="compositionally biased region" description="Basic and acidic residues" evidence="14">
    <location>
        <begin position="833"/>
        <end position="854"/>
    </location>
</feature>
<evidence type="ECO:0000256" key="10">
    <source>
        <dbReference type="ARBA" id="ARBA00061212"/>
    </source>
</evidence>
<dbReference type="PROSITE" id="PS50088">
    <property type="entry name" value="ANK_REPEAT"/>
    <property type="match status" value="2"/>
</dbReference>
<dbReference type="GO" id="GO:0042981">
    <property type="term" value="P:regulation of apoptotic process"/>
    <property type="evidence" value="ECO:0007669"/>
    <property type="project" value="InterPro"/>
</dbReference>
<keyword evidence="5" id="KW-0597">Phosphoprotein</keyword>
<keyword evidence="7" id="KW-0677">Repeat</keyword>
<keyword evidence="9" id="KW-0539">Nucleus</keyword>
<evidence type="ECO:0000313" key="16">
    <source>
        <dbReference type="Ensembl" id="ENSCVAP00000019026.1"/>
    </source>
</evidence>
<dbReference type="SMART" id="SM00326">
    <property type="entry name" value="SH3"/>
    <property type="match status" value="1"/>
</dbReference>
<evidence type="ECO:0000256" key="11">
    <source>
        <dbReference type="PROSITE-ProRule" id="PRU00023"/>
    </source>
</evidence>
<sequence length="1065" mass="117905">MDLCFLHFVRWVICHSFGPLLYIFQMILTVYLSDGEQAAAEVPITPETTCRDVVEFCKEPGESGCHLAEVWRGNERAIPFEHMMYEHLQKWGPRKQEVKFFLRHEDSPTESSDQGSQQSQDQTTRRGGNTGEKHNENGVGNQRVELTLSELQEMATRQQQQIEAQQQMLVAKEQRLRYLKQQERRQQQTVSESEKLQRLKERVESQEAKLKKIRAMRGQVDYSKVINGNLSAEIEQVTSLFQEKQAELQAAVLRVEQLSVQLEDLRRGKLNGIQTGLGGQVTGAAALELRKLYQELQIRNKLNQEQNSKLQQQKELLNKRNMEVTLMDKRISELRERLYKKKAELNRANGPPSPQPASGTLGRVAAVGPYIQVPVPSRQDGGYTLPPDPLKPQTLGVNNQANQGRPKSANDTGWPTIVKLFSRSLFVFLDSLSWFPAFSQVLDPKLAVSSPAITKPQPPPYGSHLSSGSTASSLERRKDAPPPRPLPNPPAAAWPRLPPSTGSSSQQIQQRISVPPSPTFQPNVPLFPPMLSERLDPPPAVAVRPFIPDRGTRPQSPRKGPPTVNSSSIYHMYLQQAAPKSQPLKPAVKAVYGKPVLPSSSTPASPLPYMQAGGAFPTLQGLPGSDETVDGELDDQESFQRLEPSAPPPSVENIPRPLSPTKLTPMVHSPLRYQSDADLEVLRKKLANAPRPLKKRSSITEPEGPSGPNIQKLLYQRFNTLAGGIEGNATPPGYLGADSLADTDNRNLHTETQQLPPSGEEEQGSEAPSTADANDNEAMPSPPQSAADPSEEEDQVGDGNNNLGGSDASLPSPVPEVSSPEERGTAVLQQLVRDGDIDKEKRTNLKKPDSERTGHGFRVKFNPLALLLDASLEGEFDLVQRIIYEVENPSTPNDEGITPLHNAVCAGHHHIVKFLLDFGVNVNAADSDGWTPLHCAASCNSVHLCKLLVESGAAIFATTISDVETAADKCEEMEEGYIQCSQFLYGVQEKLGVMNKGTVYALWDYEAQSPDELSFKEGDAITVLRRQDENETEWWWSRLEDKEGYIPRNLLGLCPRIKPRQRSLA</sequence>
<feature type="compositionally biased region" description="Low complexity" evidence="14">
    <location>
        <begin position="499"/>
        <end position="514"/>
    </location>
</feature>
<evidence type="ECO:0000256" key="6">
    <source>
        <dbReference type="ARBA" id="ARBA00022703"/>
    </source>
</evidence>
<dbReference type="GO" id="GO:0005634">
    <property type="term" value="C:nucleus"/>
    <property type="evidence" value="ECO:0007669"/>
    <property type="project" value="UniProtKB-SubCell"/>
</dbReference>
<evidence type="ECO:0000256" key="12">
    <source>
        <dbReference type="PROSITE-ProRule" id="PRU00192"/>
    </source>
</evidence>
<evidence type="ECO:0000256" key="7">
    <source>
        <dbReference type="ARBA" id="ARBA00022737"/>
    </source>
</evidence>
<dbReference type="PANTHER" id="PTHR24131:SF5">
    <property type="entry name" value="APOPTOSIS-STIMULATING OF P53 PROTEIN 1"/>
    <property type="match status" value="1"/>
</dbReference>
<dbReference type="InterPro" id="IPR036770">
    <property type="entry name" value="Ankyrin_rpt-contain_sf"/>
</dbReference>
<feature type="compositionally biased region" description="Low complexity" evidence="14">
    <location>
        <begin position="598"/>
        <end position="608"/>
    </location>
</feature>
<dbReference type="FunFam" id="3.10.20.90:FF:000030">
    <property type="entry name" value="Apoptosis-stimulating of p53 protein 2 isoform 1"/>
    <property type="match status" value="1"/>
</dbReference>
<dbReference type="SUPFAM" id="SSF50044">
    <property type="entry name" value="SH3-domain"/>
    <property type="match status" value="1"/>
</dbReference>
<dbReference type="InterPro" id="IPR002110">
    <property type="entry name" value="Ankyrin_rpt"/>
</dbReference>
<feature type="coiled-coil region" evidence="13">
    <location>
        <begin position="293"/>
        <end position="320"/>
    </location>
</feature>
<feature type="compositionally biased region" description="Acidic residues" evidence="14">
    <location>
        <begin position="627"/>
        <end position="637"/>
    </location>
</feature>
<dbReference type="PRINTS" id="PR01887">
    <property type="entry name" value="SPECTRNALPHA"/>
</dbReference>
<feature type="compositionally biased region" description="Low complexity" evidence="14">
    <location>
        <begin position="111"/>
        <end position="127"/>
    </location>
</feature>
<evidence type="ECO:0000256" key="5">
    <source>
        <dbReference type="ARBA" id="ARBA00022553"/>
    </source>
</evidence>
<dbReference type="InterPro" id="IPR047163">
    <property type="entry name" value="ASPP1/2"/>
</dbReference>
<feature type="repeat" description="ANK" evidence="11">
    <location>
        <begin position="895"/>
        <end position="927"/>
    </location>
</feature>
<dbReference type="AlphaFoldDB" id="A0A3Q2DI49"/>
<feature type="region of interest" description="Disordered" evidence="14">
    <location>
        <begin position="377"/>
        <end position="413"/>
    </location>
</feature>
<dbReference type="Proteomes" id="UP000265020">
    <property type="component" value="Unassembled WGS sequence"/>
</dbReference>
<name>A0A3Q2DI49_CYPVA</name>
<dbReference type="GeneTree" id="ENSGT00940000153463"/>
<feature type="region of interest" description="Disordered" evidence="14">
    <location>
        <begin position="598"/>
        <end position="668"/>
    </location>
</feature>
<feature type="domain" description="SH3" evidence="15">
    <location>
        <begin position="994"/>
        <end position="1056"/>
    </location>
</feature>
<dbReference type="FunFam" id="1.25.40.20:FF:000008">
    <property type="entry name" value="Apoptosis-stimulating of p53 protein 2 isoform 1"/>
    <property type="match status" value="1"/>
</dbReference>
<protein>
    <submittedName>
        <fullName evidence="16">Protein phosphatase 1, regulatory subunit 13Bb</fullName>
    </submittedName>
</protein>
<keyword evidence="13" id="KW-0175">Coiled coil</keyword>
<evidence type="ECO:0000256" key="14">
    <source>
        <dbReference type="SAM" id="MobiDB-lite"/>
    </source>
</evidence>
<keyword evidence="3 12" id="KW-0728">SH3 domain</keyword>
<dbReference type="GO" id="GO:0006915">
    <property type="term" value="P:apoptotic process"/>
    <property type="evidence" value="ECO:0007669"/>
    <property type="project" value="UniProtKB-KW"/>
</dbReference>
<evidence type="ECO:0000259" key="15">
    <source>
        <dbReference type="PROSITE" id="PS50002"/>
    </source>
</evidence>
<keyword evidence="8 11" id="KW-0040">ANK repeat</keyword>
<feature type="region of interest" description="Disordered" evidence="14">
    <location>
        <begin position="684"/>
        <end position="711"/>
    </location>
</feature>
<dbReference type="SMART" id="SM00248">
    <property type="entry name" value="ANK"/>
    <property type="match status" value="2"/>
</dbReference>
<feature type="compositionally biased region" description="Polar residues" evidence="14">
    <location>
        <begin position="395"/>
        <end position="413"/>
    </location>
</feature>
<dbReference type="GO" id="GO:0005737">
    <property type="term" value="C:cytoplasm"/>
    <property type="evidence" value="ECO:0007669"/>
    <property type="project" value="UniProtKB-SubCell"/>
</dbReference>
<feature type="region of interest" description="Disordered" evidence="14">
    <location>
        <begin position="105"/>
        <end position="142"/>
    </location>
</feature>
<evidence type="ECO:0000256" key="2">
    <source>
        <dbReference type="ARBA" id="ARBA00004496"/>
    </source>
</evidence>
<comment type="similarity">
    <text evidence="10">Belongs to the ASPP family.</text>
</comment>
<evidence type="ECO:0000256" key="13">
    <source>
        <dbReference type="SAM" id="Coils"/>
    </source>
</evidence>
<evidence type="ECO:0000256" key="3">
    <source>
        <dbReference type="ARBA" id="ARBA00022443"/>
    </source>
</evidence>
<keyword evidence="4" id="KW-0963">Cytoplasm</keyword>
<dbReference type="PROSITE" id="PS50297">
    <property type="entry name" value="ANK_REP_REGION"/>
    <property type="match status" value="2"/>
</dbReference>
<dbReference type="InterPro" id="IPR048942">
    <property type="entry name" value="ASPP2-like_RA"/>
</dbReference>
<dbReference type="PRINTS" id="PR00452">
    <property type="entry name" value="SH3DOMAIN"/>
</dbReference>
<dbReference type="SUPFAM" id="SSF48403">
    <property type="entry name" value="Ankyrin repeat"/>
    <property type="match status" value="1"/>
</dbReference>
<proteinExistence type="inferred from homology"/>